<reference evidence="1 2" key="1">
    <citation type="journal article" date="2019" name="Int. J. Syst. Evol. Microbiol.">
        <title>The Global Catalogue of Microorganisms (GCM) 10K type strain sequencing project: providing services to taxonomists for standard genome sequencing and annotation.</title>
        <authorList>
            <consortium name="The Broad Institute Genomics Platform"/>
            <consortium name="The Broad Institute Genome Sequencing Center for Infectious Disease"/>
            <person name="Wu L."/>
            <person name="Ma J."/>
        </authorList>
    </citation>
    <scope>NUCLEOTIDE SEQUENCE [LARGE SCALE GENOMIC DNA]</scope>
    <source>
        <strain evidence="1 2">CGMCC 1.12230</strain>
    </source>
</reference>
<dbReference type="PANTHER" id="PTHR38436:SF1">
    <property type="entry name" value="ESTER CYCLASE"/>
    <property type="match status" value="1"/>
</dbReference>
<dbReference type="InterPro" id="IPR032710">
    <property type="entry name" value="NTF2-like_dom_sf"/>
</dbReference>
<dbReference type="PANTHER" id="PTHR38436">
    <property type="entry name" value="POLYKETIDE CYCLASE SNOAL-LIKE DOMAIN"/>
    <property type="match status" value="1"/>
</dbReference>
<keyword evidence="2" id="KW-1185">Reference proteome</keyword>
<name>A0ABD6BDM2_9EURY</name>
<dbReference type="RefSeq" id="WP_390285511.1">
    <property type="nucleotide sequence ID" value="NZ_JBHUDI010000004.1"/>
</dbReference>
<protein>
    <submittedName>
        <fullName evidence="1">Ester cyclase</fullName>
    </submittedName>
</protein>
<evidence type="ECO:0000313" key="1">
    <source>
        <dbReference type="EMBL" id="MFD1563182.1"/>
    </source>
</evidence>
<accession>A0ABD6BDM2</accession>
<dbReference type="Proteomes" id="UP001597076">
    <property type="component" value="Unassembled WGS sequence"/>
</dbReference>
<dbReference type="Gene3D" id="3.10.450.50">
    <property type="match status" value="1"/>
</dbReference>
<sequence length="148" mass="16892">MTTEITELVRRDPEEVWTEGNLDVIEEIYAEEFVLHDPAAPDEPRGRDDYRDYVERYRKAFPDVEYEIEDVIAEGETAALRYTARGTHEGEFAGIEPTGDRVSVSGMEMYRVEDGTITEMWTSYDALGLFQELDVIPSLEELGEDSDG</sequence>
<comment type="caution">
    <text evidence="1">The sequence shown here is derived from an EMBL/GenBank/DDBJ whole genome shotgun (WGS) entry which is preliminary data.</text>
</comment>
<dbReference type="AlphaFoldDB" id="A0ABD6BDM2"/>
<gene>
    <name evidence="1" type="ORF">ACFR99_06450</name>
</gene>
<organism evidence="1 2">
    <name type="scientific">Haloarchaeobius amylolyticus</name>
    <dbReference type="NCBI Taxonomy" id="1198296"/>
    <lineage>
        <taxon>Archaea</taxon>
        <taxon>Methanobacteriati</taxon>
        <taxon>Methanobacteriota</taxon>
        <taxon>Stenosarchaea group</taxon>
        <taxon>Halobacteria</taxon>
        <taxon>Halobacteriales</taxon>
        <taxon>Halorubellaceae</taxon>
        <taxon>Haloarchaeobius</taxon>
    </lineage>
</organism>
<dbReference type="SUPFAM" id="SSF54427">
    <property type="entry name" value="NTF2-like"/>
    <property type="match status" value="1"/>
</dbReference>
<proteinExistence type="predicted"/>
<evidence type="ECO:0000313" key="2">
    <source>
        <dbReference type="Proteomes" id="UP001597076"/>
    </source>
</evidence>
<dbReference type="InterPro" id="IPR009959">
    <property type="entry name" value="Cyclase_SnoaL-like"/>
</dbReference>
<dbReference type="EMBL" id="JBHUDI010000004">
    <property type="protein sequence ID" value="MFD1563182.1"/>
    <property type="molecule type" value="Genomic_DNA"/>
</dbReference>
<dbReference type="Pfam" id="PF07366">
    <property type="entry name" value="SnoaL"/>
    <property type="match status" value="1"/>
</dbReference>